<dbReference type="PANTHER" id="PTHR33129:SF1">
    <property type="entry name" value="ATP-BINDING PROTEIN"/>
    <property type="match status" value="1"/>
</dbReference>
<dbReference type="PANTHER" id="PTHR33129">
    <property type="entry name" value="PROTEIN KINASE DOMAIN-CONTAINING PROTEIN-RELATED"/>
    <property type="match status" value="1"/>
</dbReference>
<dbReference type="EMBL" id="LSYV01000800">
    <property type="protein sequence ID" value="KXZ41098.1"/>
    <property type="molecule type" value="Genomic_DNA"/>
</dbReference>
<gene>
    <name evidence="1" type="ORF">GPECTOR_804g31</name>
</gene>
<evidence type="ECO:0000313" key="2">
    <source>
        <dbReference type="Proteomes" id="UP000075714"/>
    </source>
</evidence>
<accession>A0A150FU46</accession>
<protein>
    <submittedName>
        <fullName evidence="1">Uncharacterized protein</fullName>
    </submittedName>
</protein>
<dbReference type="Proteomes" id="UP000075714">
    <property type="component" value="Unassembled WGS sequence"/>
</dbReference>
<reference evidence="2" key="1">
    <citation type="journal article" date="2016" name="Nat. Commun.">
        <title>The Gonium pectorale genome demonstrates co-option of cell cycle regulation during the evolution of multicellularity.</title>
        <authorList>
            <person name="Hanschen E.R."/>
            <person name="Marriage T.N."/>
            <person name="Ferris P.J."/>
            <person name="Hamaji T."/>
            <person name="Toyoda A."/>
            <person name="Fujiyama A."/>
            <person name="Neme R."/>
            <person name="Noguchi H."/>
            <person name="Minakuchi Y."/>
            <person name="Suzuki M."/>
            <person name="Kawai-Toyooka H."/>
            <person name="Smith D.R."/>
            <person name="Sparks H."/>
            <person name="Anderson J."/>
            <person name="Bakaric R."/>
            <person name="Luria V."/>
            <person name="Karger A."/>
            <person name="Kirschner M.W."/>
            <person name="Durand P.M."/>
            <person name="Michod R.E."/>
            <person name="Nozaki H."/>
            <person name="Olson B.J."/>
        </authorList>
    </citation>
    <scope>NUCLEOTIDE SEQUENCE [LARGE SCALE GENOMIC DNA]</scope>
    <source>
        <strain evidence="2">NIES-2863</strain>
    </source>
</reference>
<sequence length="287" mass="32768">MRKARAKMLYMPLWELRELLVCRRLLYSTVDEALAQELYRHYGGTVRHVLNCPQGVSKGEQLAELHEAMAGCNVEKMRNAMGSISTEPEASHRLLHIVADEHFELQYLKFASEWVADEFVKKALRDERQNLISLMSSTAGAANGMIYAPMMHSVLAQRGVKEEVLEFDPCTDTEFIKDWPVDAKPGVYGRPVSPTFPTVDAFKLGKDTLDFFQITVDTSKDLDAGKLSDVLSNVLPPRGVTPRLLFVVHGDRYRDFQLKATKDWPLIVRQQARYRLKLYIMRGEYAQ</sequence>
<name>A0A150FU46_GONPE</name>
<dbReference type="InterPro" id="IPR052980">
    <property type="entry name" value="Crinkler_effector"/>
</dbReference>
<dbReference type="STRING" id="33097.A0A150FU46"/>
<organism evidence="1 2">
    <name type="scientific">Gonium pectorale</name>
    <name type="common">Green alga</name>
    <dbReference type="NCBI Taxonomy" id="33097"/>
    <lineage>
        <taxon>Eukaryota</taxon>
        <taxon>Viridiplantae</taxon>
        <taxon>Chlorophyta</taxon>
        <taxon>core chlorophytes</taxon>
        <taxon>Chlorophyceae</taxon>
        <taxon>CS clade</taxon>
        <taxon>Chlamydomonadales</taxon>
        <taxon>Volvocaceae</taxon>
        <taxon>Gonium</taxon>
    </lineage>
</organism>
<dbReference type="OrthoDB" id="526326at2759"/>
<proteinExistence type="predicted"/>
<keyword evidence="2" id="KW-1185">Reference proteome</keyword>
<evidence type="ECO:0000313" key="1">
    <source>
        <dbReference type="EMBL" id="KXZ41098.1"/>
    </source>
</evidence>
<dbReference type="AlphaFoldDB" id="A0A150FU46"/>
<comment type="caution">
    <text evidence="1">The sequence shown here is derived from an EMBL/GenBank/DDBJ whole genome shotgun (WGS) entry which is preliminary data.</text>
</comment>